<reference evidence="10" key="1">
    <citation type="submission" date="2024-04" db="UniProtKB">
        <authorList>
            <consortium name="EnsemblMetazoa"/>
        </authorList>
    </citation>
    <scope>IDENTIFICATION</scope>
    <source>
        <strain evidence="10">EBRO</strain>
    </source>
</reference>
<feature type="compositionally biased region" description="Basic residues" evidence="7">
    <location>
        <begin position="168"/>
        <end position="178"/>
    </location>
</feature>
<feature type="domain" description="Superoxide dismutase copper/zinc binding" evidence="9">
    <location>
        <begin position="35"/>
        <end position="93"/>
    </location>
</feature>
<dbReference type="InterPro" id="IPR018152">
    <property type="entry name" value="SOD_Cu/Zn_BS"/>
</dbReference>
<evidence type="ECO:0000256" key="1">
    <source>
        <dbReference type="ARBA" id="ARBA00012682"/>
    </source>
</evidence>
<sequence>MKVLIVLSAVLCVALAKEQPRKAIVYLQGTSGGYGNVTISQSSCTEPVFIEINVLGLAPGKHGFHIHEKGDLTDGCASTGGHYNPDKVRYGPKARANFATKKYSELSRGNIFPRRFRFRLSPGQPWRPERSGTTCRRSGQHRRGRERYRQDVVLGHGRVAVRGPQRYRPCHRHPRRGGRSGQNQPPRLAENRKRRWACGLRCDRNSRTFRGTRRGVQQRPAGPRASAHDSGVGIGSSYVDRVKQKSSNNPRHYVK</sequence>
<proteinExistence type="predicted"/>
<feature type="compositionally biased region" description="Polar residues" evidence="7">
    <location>
        <begin position="245"/>
        <end position="255"/>
    </location>
</feature>
<dbReference type="PANTHER" id="PTHR10003">
    <property type="entry name" value="SUPEROXIDE DISMUTASE CU-ZN -RELATED"/>
    <property type="match status" value="1"/>
</dbReference>
<keyword evidence="8" id="KW-0732">Signal</keyword>
<organism evidence="10 11">
    <name type="scientific">Anopheles atroparvus</name>
    <name type="common">European mosquito</name>
    <dbReference type="NCBI Taxonomy" id="41427"/>
    <lineage>
        <taxon>Eukaryota</taxon>
        <taxon>Metazoa</taxon>
        <taxon>Ecdysozoa</taxon>
        <taxon>Arthropoda</taxon>
        <taxon>Hexapoda</taxon>
        <taxon>Insecta</taxon>
        <taxon>Pterygota</taxon>
        <taxon>Neoptera</taxon>
        <taxon>Endopterygota</taxon>
        <taxon>Diptera</taxon>
        <taxon>Nematocera</taxon>
        <taxon>Culicoidea</taxon>
        <taxon>Culicidae</taxon>
        <taxon>Anophelinae</taxon>
        <taxon>Anopheles</taxon>
    </lineage>
</organism>
<keyword evidence="3" id="KW-0862">Zinc</keyword>
<feature type="chain" id="PRO_5042486190" description="superoxide dismutase" evidence="8">
    <location>
        <begin position="17"/>
        <end position="255"/>
    </location>
</feature>
<dbReference type="GO" id="GO:0004784">
    <property type="term" value="F:superoxide dismutase activity"/>
    <property type="evidence" value="ECO:0007669"/>
    <property type="project" value="UniProtKB-EC"/>
</dbReference>
<evidence type="ECO:0000256" key="5">
    <source>
        <dbReference type="ARBA" id="ARBA00023002"/>
    </source>
</evidence>
<dbReference type="Proteomes" id="UP000075880">
    <property type="component" value="Unassembled WGS sequence"/>
</dbReference>
<name>A0AAG5D4T3_ANOAO</name>
<dbReference type="SUPFAM" id="SSF49329">
    <property type="entry name" value="Cu,Zn superoxide dismutase-like"/>
    <property type="match status" value="1"/>
</dbReference>
<keyword evidence="2" id="KW-0479">Metal-binding</keyword>
<dbReference type="EnsemblMetazoa" id="ENSAATROPT006517">
    <property type="protein sequence ID" value="ENSAATROPP005889"/>
    <property type="gene ID" value="ENSAATROPG005290"/>
</dbReference>
<accession>A0AAG5D4T3</accession>
<dbReference type="InterPro" id="IPR001424">
    <property type="entry name" value="SOD_Cu_Zn_dom"/>
</dbReference>
<dbReference type="Gene3D" id="2.60.40.200">
    <property type="entry name" value="Superoxide dismutase, copper/zinc binding domain"/>
    <property type="match status" value="1"/>
</dbReference>
<keyword evidence="5" id="KW-0560">Oxidoreductase</keyword>
<evidence type="ECO:0000259" key="9">
    <source>
        <dbReference type="Pfam" id="PF00080"/>
    </source>
</evidence>
<dbReference type="EC" id="1.15.1.1" evidence="1"/>
<evidence type="ECO:0000313" key="11">
    <source>
        <dbReference type="Proteomes" id="UP000075880"/>
    </source>
</evidence>
<feature type="region of interest" description="Disordered" evidence="7">
    <location>
        <begin position="209"/>
        <end position="255"/>
    </location>
</feature>
<dbReference type="GO" id="GO:0005507">
    <property type="term" value="F:copper ion binding"/>
    <property type="evidence" value="ECO:0007669"/>
    <property type="project" value="InterPro"/>
</dbReference>
<evidence type="ECO:0000256" key="8">
    <source>
        <dbReference type="SAM" id="SignalP"/>
    </source>
</evidence>
<dbReference type="InterPro" id="IPR036423">
    <property type="entry name" value="SOD-like_Cu/Zn_dom_sf"/>
</dbReference>
<evidence type="ECO:0000256" key="7">
    <source>
        <dbReference type="SAM" id="MobiDB-lite"/>
    </source>
</evidence>
<dbReference type="InterPro" id="IPR024134">
    <property type="entry name" value="SOD_Cu/Zn_/chaperone"/>
</dbReference>
<evidence type="ECO:0000256" key="2">
    <source>
        <dbReference type="ARBA" id="ARBA00022723"/>
    </source>
</evidence>
<keyword evidence="11" id="KW-1185">Reference proteome</keyword>
<feature type="signal peptide" evidence="8">
    <location>
        <begin position="1"/>
        <end position="16"/>
    </location>
</feature>
<protein>
    <recommendedName>
        <fullName evidence="1">superoxide dismutase</fullName>
        <ecNumber evidence="1">1.15.1.1</ecNumber>
    </recommendedName>
</protein>
<comment type="catalytic activity">
    <reaction evidence="6">
        <text>2 superoxide + 2 H(+) = H2O2 + O2</text>
        <dbReference type="Rhea" id="RHEA:20696"/>
        <dbReference type="ChEBI" id="CHEBI:15378"/>
        <dbReference type="ChEBI" id="CHEBI:15379"/>
        <dbReference type="ChEBI" id="CHEBI:16240"/>
        <dbReference type="ChEBI" id="CHEBI:18421"/>
        <dbReference type="EC" id="1.15.1.1"/>
    </reaction>
</comment>
<evidence type="ECO:0000313" key="10">
    <source>
        <dbReference type="EnsemblMetazoa" id="ENSAATROPP005889"/>
    </source>
</evidence>
<dbReference type="PROSITE" id="PS00087">
    <property type="entry name" value="SOD_CU_ZN_1"/>
    <property type="match status" value="1"/>
</dbReference>
<keyword evidence="4" id="KW-0049">Antioxidant</keyword>
<evidence type="ECO:0000256" key="6">
    <source>
        <dbReference type="ARBA" id="ARBA00049204"/>
    </source>
</evidence>
<dbReference type="AlphaFoldDB" id="A0AAG5D4T3"/>
<feature type="region of interest" description="Disordered" evidence="7">
    <location>
        <begin position="122"/>
        <end position="192"/>
    </location>
</feature>
<evidence type="ECO:0000256" key="4">
    <source>
        <dbReference type="ARBA" id="ARBA00022862"/>
    </source>
</evidence>
<evidence type="ECO:0000256" key="3">
    <source>
        <dbReference type="ARBA" id="ARBA00022833"/>
    </source>
</evidence>
<dbReference type="Pfam" id="PF00080">
    <property type="entry name" value="Sod_Cu"/>
    <property type="match status" value="1"/>
</dbReference>